<evidence type="ECO:0000313" key="3">
    <source>
        <dbReference type="Proteomes" id="UP000256913"/>
    </source>
</evidence>
<feature type="transmembrane region" description="Helical" evidence="1">
    <location>
        <begin position="124"/>
        <end position="146"/>
    </location>
</feature>
<keyword evidence="1" id="KW-1133">Transmembrane helix</keyword>
<feature type="transmembrane region" description="Helical" evidence="1">
    <location>
        <begin position="27"/>
        <end position="45"/>
    </location>
</feature>
<keyword evidence="3" id="KW-1185">Reference proteome</keyword>
<protein>
    <submittedName>
        <fullName evidence="2">Uncharacterized protein</fullName>
    </submittedName>
</protein>
<feature type="transmembrane region" description="Helical" evidence="1">
    <location>
        <begin position="51"/>
        <end position="74"/>
    </location>
</feature>
<keyword evidence="1" id="KW-0812">Transmembrane</keyword>
<reference evidence="2 3" key="1">
    <citation type="submission" date="2018-08" db="EMBL/GenBank/DDBJ databases">
        <title>Sequencing the genomes of 1000 actinobacteria strains.</title>
        <authorList>
            <person name="Klenk H.-P."/>
        </authorList>
    </citation>
    <scope>NUCLEOTIDE SEQUENCE [LARGE SCALE GENOMIC DNA]</scope>
    <source>
        <strain evidence="2 3">DSM 44099</strain>
    </source>
</reference>
<sequence length="159" mass="17057">MVSIPSPSGTTDAMPSFGVRPSRTQSGVMAVMATALLVFGVVQMVRAGEFSWFLLLWVLAGLIVVSVFLTSWLGKGPRMFTAQSEAQDSNRRVTLSKPVAVLGTVVALAILTVGTVGLVRAERFGFLMLWLGFGAAIIGLNLSSAFRKKGSAHRRDREE</sequence>
<proteinExistence type="predicted"/>
<organism evidence="2 3">
    <name type="scientific">Asanoa ferruginea</name>
    <dbReference type="NCBI Taxonomy" id="53367"/>
    <lineage>
        <taxon>Bacteria</taxon>
        <taxon>Bacillati</taxon>
        <taxon>Actinomycetota</taxon>
        <taxon>Actinomycetes</taxon>
        <taxon>Micromonosporales</taxon>
        <taxon>Micromonosporaceae</taxon>
        <taxon>Asanoa</taxon>
    </lineage>
</organism>
<evidence type="ECO:0000313" key="2">
    <source>
        <dbReference type="EMBL" id="REF99231.1"/>
    </source>
</evidence>
<feature type="transmembrane region" description="Helical" evidence="1">
    <location>
        <begin position="95"/>
        <end position="118"/>
    </location>
</feature>
<name>A0A3D9ZPN9_9ACTN</name>
<evidence type="ECO:0000256" key="1">
    <source>
        <dbReference type="SAM" id="Phobius"/>
    </source>
</evidence>
<dbReference type="EMBL" id="QUMQ01000001">
    <property type="protein sequence ID" value="REF99231.1"/>
    <property type="molecule type" value="Genomic_DNA"/>
</dbReference>
<dbReference type="AlphaFoldDB" id="A0A3D9ZPN9"/>
<comment type="caution">
    <text evidence="2">The sequence shown here is derived from an EMBL/GenBank/DDBJ whole genome shotgun (WGS) entry which is preliminary data.</text>
</comment>
<accession>A0A3D9ZPN9</accession>
<dbReference type="Proteomes" id="UP000256913">
    <property type="component" value="Unassembled WGS sequence"/>
</dbReference>
<keyword evidence="1" id="KW-0472">Membrane</keyword>
<gene>
    <name evidence="2" type="ORF">DFJ67_5261</name>
</gene>